<keyword evidence="1" id="KW-0472">Membrane</keyword>
<dbReference type="EMBL" id="LT607413">
    <property type="protein sequence ID" value="SCF16635.1"/>
    <property type="molecule type" value="Genomic_DNA"/>
</dbReference>
<gene>
    <name evidence="2" type="ORF">GA0070618_3659</name>
</gene>
<protein>
    <submittedName>
        <fullName evidence="2">Uncharacterized protein</fullName>
    </submittedName>
</protein>
<reference evidence="3" key="1">
    <citation type="submission" date="2016-06" db="EMBL/GenBank/DDBJ databases">
        <authorList>
            <person name="Varghese N."/>
            <person name="Submissions Spin"/>
        </authorList>
    </citation>
    <scope>NUCLEOTIDE SEQUENCE [LARGE SCALE GENOMIC DNA]</scope>
    <source>
        <strain evidence="3">DSM 43816</strain>
    </source>
</reference>
<evidence type="ECO:0000313" key="2">
    <source>
        <dbReference type="EMBL" id="SCF16635.1"/>
    </source>
</evidence>
<keyword evidence="3" id="KW-1185">Reference proteome</keyword>
<accession>A0A1C4Y7D8</accession>
<organism evidence="2 3">
    <name type="scientific">Micromonospora echinospora</name>
    <name type="common">Micromonospora purpurea</name>
    <dbReference type="NCBI Taxonomy" id="1877"/>
    <lineage>
        <taxon>Bacteria</taxon>
        <taxon>Bacillati</taxon>
        <taxon>Actinomycetota</taxon>
        <taxon>Actinomycetes</taxon>
        <taxon>Micromonosporales</taxon>
        <taxon>Micromonosporaceae</taxon>
        <taxon>Micromonospora</taxon>
    </lineage>
</organism>
<dbReference type="Proteomes" id="UP000198253">
    <property type="component" value="Chromosome I"/>
</dbReference>
<evidence type="ECO:0000256" key="1">
    <source>
        <dbReference type="SAM" id="Phobius"/>
    </source>
</evidence>
<name>A0A1C4Y7D8_MICEC</name>
<feature type="transmembrane region" description="Helical" evidence="1">
    <location>
        <begin position="128"/>
        <end position="149"/>
    </location>
</feature>
<dbReference type="InParanoid" id="A0A1C4Y7D8"/>
<dbReference type="RefSeq" id="WP_143740186.1">
    <property type="nucleotide sequence ID" value="NZ_JBFAII010000007.1"/>
</dbReference>
<keyword evidence="1" id="KW-1133">Transmembrane helix</keyword>
<dbReference type="OrthoDB" id="3637318at2"/>
<evidence type="ECO:0000313" key="3">
    <source>
        <dbReference type="Proteomes" id="UP000198253"/>
    </source>
</evidence>
<dbReference type="AlphaFoldDB" id="A0A1C4Y7D8"/>
<sequence>MRGRIWGVVLALGMILTAYALIDEFRAGSAYQVNFVRSGDECTSRADININAKTGGRMICFGTVPEGESPFTRAERDHVVALAEHLGANADGFTDADRRQVEDLVRSIGAANGDPDETADRGWFPGRVAYLLGVPMLFAGGLAVLLGWANDPAR</sequence>
<keyword evidence="1" id="KW-0812">Transmembrane</keyword>
<proteinExistence type="predicted"/>